<gene>
    <name evidence="1" type="ORF">PROFUN_07400</name>
</gene>
<evidence type="ECO:0000313" key="2">
    <source>
        <dbReference type="Proteomes" id="UP000241769"/>
    </source>
</evidence>
<reference evidence="1 2" key="1">
    <citation type="journal article" date="2018" name="Genome Biol. Evol.">
        <title>Multiple Roots of Fruiting Body Formation in Amoebozoa.</title>
        <authorList>
            <person name="Hillmann F."/>
            <person name="Forbes G."/>
            <person name="Novohradska S."/>
            <person name="Ferling I."/>
            <person name="Riege K."/>
            <person name="Groth M."/>
            <person name="Westermann M."/>
            <person name="Marz M."/>
            <person name="Spaller T."/>
            <person name="Winckler T."/>
            <person name="Schaap P."/>
            <person name="Glockner G."/>
        </authorList>
    </citation>
    <scope>NUCLEOTIDE SEQUENCE [LARGE SCALE GENOMIC DNA]</scope>
    <source>
        <strain evidence="1 2">Jena</strain>
    </source>
</reference>
<accession>A0A2P6MTJ4</accession>
<keyword evidence="2" id="KW-1185">Reference proteome</keyword>
<name>A0A2P6MTJ4_9EUKA</name>
<dbReference type="InParanoid" id="A0A2P6MTJ4"/>
<dbReference type="Proteomes" id="UP000241769">
    <property type="component" value="Unassembled WGS sequence"/>
</dbReference>
<dbReference type="AlphaFoldDB" id="A0A2P6MTJ4"/>
<evidence type="ECO:0000313" key="1">
    <source>
        <dbReference type="EMBL" id="PRP75007.1"/>
    </source>
</evidence>
<organism evidence="1 2">
    <name type="scientific">Planoprotostelium fungivorum</name>
    <dbReference type="NCBI Taxonomy" id="1890364"/>
    <lineage>
        <taxon>Eukaryota</taxon>
        <taxon>Amoebozoa</taxon>
        <taxon>Evosea</taxon>
        <taxon>Variosea</taxon>
        <taxon>Cavosteliida</taxon>
        <taxon>Cavosteliaceae</taxon>
        <taxon>Planoprotostelium</taxon>
    </lineage>
</organism>
<sequence>MHASIASSTERAAAARTQGSCPRATTLLTEQTHSISRGVVCGWKAVTGLSFSSFSSDASDIACLLMKFSVNAYEKYPKLYNDRFAPRRSVRHTQAPRHLNTSNMTFNEERMTSPISMSGSIDDTNKIEAERRKAILAAIPTEVLLEETTRRSLSIAELSQASPSIRKDDEKPIIDKELSRAVRLGLAKYTTKKSLSFLLNWAAKTDVSTLSKSFETLPSLWQ</sequence>
<protein>
    <submittedName>
        <fullName evidence="1">Uncharacterized protein</fullName>
    </submittedName>
</protein>
<comment type="caution">
    <text evidence="1">The sequence shown here is derived from an EMBL/GenBank/DDBJ whole genome shotgun (WGS) entry which is preliminary data.</text>
</comment>
<proteinExistence type="predicted"/>
<dbReference type="EMBL" id="MDYQ01000421">
    <property type="protein sequence ID" value="PRP75007.1"/>
    <property type="molecule type" value="Genomic_DNA"/>
</dbReference>